<feature type="compositionally biased region" description="Polar residues" evidence="1">
    <location>
        <begin position="94"/>
        <end position="114"/>
    </location>
</feature>
<dbReference type="AlphaFoldDB" id="A0A1R3J8K3"/>
<name>A0A1R3J8K3_COCAP</name>
<sequence length="203" mass="22801">MEAETYKKIPWLYQKVRVEKPLTIETNKAMGKFKSKCRDLPKSRDGAAKLRTCRNHSIQEANSNESSHYKAHINGGLSSRSSIVDPRQTKLVASRSSTNKARCQETSNGEQTGSRIASRELISKRSHLWKFTPTTVRPSKVSAFDSPLQASLPAEQLANVSVVGFAILQNNSEIKLPTRAFDIIGKDYHFVVILPKQSIKREF</sequence>
<gene>
    <name evidence="2" type="ORF">CCACVL1_07208</name>
</gene>
<evidence type="ECO:0000313" key="2">
    <source>
        <dbReference type="EMBL" id="OMO91159.1"/>
    </source>
</evidence>
<protein>
    <submittedName>
        <fullName evidence="2">Uncharacterized protein</fullName>
    </submittedName>
</protein>
<dbReference type="EMBL" id="AWWV01008356">
    <property type="protein sequence ID" value="OMO91159.1"/>
    <property type="molecule type" value="Genomic_DNA"/>
</dbReference>
<proteinExistence type="predicted"/>
<dbReference type="Proteomes" id="UP000188268">
    <property type="component" value="Unassembled WGS sequence"/>
</dbReference>
<organism evidence="2 3">
    <name type="scientific">Corchorus capsularis</name>
    <name type="common">Jute</name>
    <dbReference type="NCBI Taxonomy" id="210143"/>
    <lineage>
        <taxon>Eukaryota</taxon>
        <taxon>Viridiplantae</taxon>
        <taxon>Streptophyta</taxon>
        <taxon>Embryophyta</taxon>
        <taxon>Tracheophyta</taxon>
        <taxon>Spermatophyta</taxon>
        <taxon>Magnoliopsida</taxon>
        <taxon>eudicotyledons</taxon>
        <taxon>Gunneridae</taxon>
        <taxon>Pentapetalae</taxon>
        <taxon>rosids</taxon>
        <taxon>malvids</taxon>
        <taxon>Malvales</taxon>
        <taxon>Malvaceae</taxon>
        <taxon>Grewioideae</taxon>
        <taxon>Apeibeae</taxon>
        <taxon>Corchorus</taxon>
    </lineage>
</organism>
<comment type="caution">
    <text evidence="2">The sequence shown here is derived from an EMBL/GenBank/DDBJ whole genome shotgun (WGS) entry which is preliminary data.</text>
</comment>
<feature type="region of interest" description="Disordered" evidence="1">
    <location>
        <begin position="62"/>
        <end position="114"/>
    </location>
</feature>
<reference evidence="2 3" key="1">
    <citation type="submission" date="2013-09" db="EMBL/GenBank/DDBJ databases">
        <title>Corchorus capsularis genome sequencing.</title>
        <authorList>
            <person name="Alam M."/>
            <person name="Haque M.S."/>
            <person name="Islam M.S."/>
            <person name="Emdad E.M."/>
            <person name="Islam M.M."/>
            <person name="Ahmed B."/>
            <person name="Halim A."/>
            <person name="Hossen Q.M.M."/>
            <person name="Hossain M.Z."/>
            <person name="Ahmed R."/>
            <person name="Khan M.M."/>
            <person name="Islam R."/>
            <person name="Rashid M.M."/>
            <person name="Khan S.A."/>
            <person name="Rahman M.S."/>
            <person name="Alam M."/>
        </authorList>
    </citation>
    <scope>NUCLEOTIDE SEQUENCE [LARGE SCALE GENOMIC DNA]</scope>
    <source>
        <strain evidence="3">cv. CVL-1</strain>
        <tissue evidence="2">Whole seedling</tissue>
    </source>
</reference>
<dbReference type="Gramene" id="OMO91159">
    <property type="protein sequence ID" value="OMO91159"/>
    <property type="gene ID" value="CCACVL1_07208"/>
</dbReference>
<accession>A0A1R3J8K3</accession>
<evidence type="ECO:0000313" key="3">
    <source>
        <dbReference type="Proteomes" id="UP000188268"/>
    </source>
</evidence>
<keyword evidence="3" id="KW-1185">Reference proteome</keyword>
<evidence type="ECO:0000256" key="1">
    <source>
        <dbReference type="SAM" id="MobiDB-lite"/>
    </source>
</evidence>